<dbReference type="EMBL" id="PDDY01000003">
    <property type="protein sequence ID" value="PEH40442.1"/>
    <property type="molecule type" value="Genomic_DNA"/>
</dbReference>
<dbReference type="Proteomes" id="UP000220629">
    <property type="component" value="Unassembled WGS sequence"/>
</dbReference>
<evidence type="ECO:0000313" key="1">
    <source>
        <dbReference type="EMBL" id="PEH40442.1"/>
    </source>
</evidence>
<proteinExistence type="predicted"/>
<dbReference type="RefSeq" id="WP_098153371.1">
    <property type="nucleotide sequence ID" value="NZ_PDDY01000003.1"/>
</dbReference>
<evidence type="ECO:0000313" key="2">
    <source>
        <dbReference type="Proteomes" id="UP000220629"/>
    </source>
</evidence>
<reference evidence="2" key="1">
    <citation type="submission" date="2017-09" db="EMBL/GenBank/DDBJ databases">
        <title>FDA dAtabase for Regulatory Grade micrObial Sequences (FDA-ARGOS): Supporting development and validation of Infectious Disease Dx tests.</title>
        <authorList>
            <person name="Minogue T."/>
            <person name="Wolcott M."/>
            <person name="Wasieloski L."/>
            <person name="Aguilar W."/>
            <person name="Moore D."/>
            <person name="Tallon L."/>
            <person name="Sadzewicz L."/>
            <person name="Ott S."/>
            <person name="Zhao X."/>
            <person name="Nagaraj S."/>
            <person name="Vavikolanu K."/>
            <person name="Aluvathingal J."/>
            <person name="Nadendla S."/>
            <person name="Sichtig H."/>
        </authorList>
    </citation>
    <scope>NUCLEOTIDE SEQUENCE [LARGE SCALE GENOMIC DNA]</scope>
    <source>
        <strain evidence="2">FDAARGOS_390</strain>
    </source>
</reference>
<gene>
    <name evidence="1" type="ORF">CRM94_17140</name>
</gene>
<organism evidence="1 2">
    <name type="scientific">Burkholderia gladioli</name>
    <name type="common">Pseudomonas marginata</name>
    <name type="synonym">Phytomonas marginata</name>
    <dbReference type="NCBI Taxonomy" id="28095"/>
    <lineage>
        <taxon>Bacteria</taxon>
        <taxon>Pseudomonadati</taxon>
        <taxon>Pseudomonadota</taxon>
        <taxon>Betaproteobacteria</taxon>
        <taxon>Burkholderiales</taxon>
        <taxon>Burkholderiaceae</taxon>
        <taxon>Burkholderia</taxon>
    </lineage>
</organism>
<sequence length="353" mass="37674">MANNYYDMTGVLMLDSVTPIIRALFTAFDLPADGDAAGEVYIAAVSESSSHSWESVGDNIDNDLFTALGLKVDGFDNFTVEEKLQHLADHFKVSDKPEIVSFFEDTNFDEDADLDSLVMLAGGFDDGHGLTGYRIEGCWHCSAARLFEFGGHGDYLGKHFAVSESSNRIVSFGQRVDIALANGDVSDATKAISQHVASVIAGISDEVIRAQVLHGLITQLAPVTTGGWSPANGVMTDLQYTTYRGCRCPSCGDREQLSGQSFSIDAGTASQTMHCEACEASWSDSYRLIGYSDLEGGLDHEGINRVVADVKERGVAVVDAGDAAAAISDSGDELGVGLRQFEIDIAVSKLIDG</sequence>
<name>A0A2A7SAD5_BURGA</name>
<protein>
    <submittedName>
        <fullName evidence="1">Uncharacterized protein</fullName>
    </submittedName>
</protein>
<comment type="caution">
    <text evidence="1">The sequence shown here is derived from an EMBL/GenBank/DDBJ whole genome shotgun (WGS) entry which is preliminary data.</text>
</comment>
<accession>A0A2A7SAD5</accession>
<dbReference type="AlphaFoldDB" id="A0A2A7SAD5"/>